<dbReference type="KEGG" id="tper:IWA51_05570"/>
<proteinExistence type="predicted"/>
<dbReference type="RefSeq" id="WP_198443533.1">
    <property type="nucleotide sequence ID" value="NZ_CBCSHE010000006.1"/>
</dbReference>
<dbReference type="AlphaFoldDB" id="A0A7T3RFD3"/>
<dbReference type="EMBL" id="CP064936">
    <property type="protein sequence ID" value="QQA02055.1"/>
    <property type="molecule type" value="Genomic_DNA"/>
</dbReference>
<accession>A0A7T3RFD3</accession>
<keyword evidence="1" id="KW-0472">Membrane</keyword>
<feature type="transmembrane region" description="Helical" evidence="1">
    <location>
        <begin position="21"/>
        <end position="42"/>
    </location>
</feature>
<dbReference type="Proteomes" id="UP000595224">
    <property type="component" value="Chromosome"/>
</dbReference>
<gene>
    <name evidence="2" type="ORF">IWA51_05570</name>
</gene>
<name>A0A7T3RFD3_9SPIR</name>
<sequence>MRLPDRISDTVKKLASKKSRLLVTVLALMVFLFISAMVIAVVQIPKNHKRTVVIPTAERYVQTRELLAPAESTLTEDHYFSRIPEDRWTQEETDRYFTLPDESGLEKLRNSNKEIIDSIIGAAP</sequence>
<evidence type="ECO:0000313" key="2">
    <source>
        <dbReference type="EMBL" id="QQA02055.1"/>
    </source>
</evidence>
<keyword evidence="3" id="KW-1185">Reference proteome</keyword>
<keyword evidence="1" id="KW-1133">Transmembrane helix</keyword>
<keyword evidence="1" id="KW-0812">Transmembrane</keyword>
<protein>
    <submittedName>
        <fullName evidence="2">Uncharacterized protein</fullName>
    </submittedName>
</protein>
<organism evidence="2 3">
    <name type="scientific">Treponema peruense</name>
    <dbReference type="NCBI Taxonomy" id="2787628"/>
    <lineage>
        <taxon>Bacteria</taxon>
        <taxon>Pseudomonadati</taxon>
        <taxon>Spirochaetota</taxon>
        <taxon>Spirochaetia</taxon>
        <taxon>Spirochaetales</taxon>
        <taxon>Treponemataceae</taxon>
        <taxon>Treponema</taxon>
    </lineage>
</organism>
<evidence type="ECO:0000313" key="3">
    <source>
        <dbReference type="Proteomes" id="UP000595224"/>
    </source>
</evidence>
<evidence type="ECO:0000256" key="1">
    <source>
        <dbReference type="SAM" id="Phobius"/>
    </source>
</evidence>
<reference evidence="2 3" key="1">
    <citation type="submission" date="2020-11" db="EMBL/GenBank/DDBJ databases">
        <title>Treponema Peruensis nv. sp., first commensal Treponema isolated from human feces.</title>
        <authorList>
            <person name="Belkhou C."/>
            <person name="Raes J."/>
        </authorList>
    </citation>
    <scope>NUCLEOTIDE SEQUENCE [LARGE SCALE GENOMIC DNA]</scope>
    <source>
        <strain evidence="2 3">RCC2812</strain>
    </source>
</reference>